<organism evidence="2 3">
    <name type="scientific">Zea mays</name>
    <name type="common">Maize</name>
    <dbReference type="NCBI Taxonomy" id="4577"/>
    <lineage>
        <taxon>Eukaryota</taxon>
        <taxon>Viridiplantae</taxon>
        <taxon>Streptophyta</taxon>
        <taxon>Embryophyta</taxon>
        <taxon>Tracheophyta</taxon>
        <taxon>Spermatophyta</taxon>
        <taxon>Magnoliopsida</taxon>
        <taxon>Liliopsida</taxon>
        <taxon>Poales</taxon>
        <taxon>Poaceae</taxon>
        <taxon>PACMAD clade</taxon>
        <taxon>Panicoideae</taxon>
        <taxon>Andropogonodae</taxon>
        <taxon>Andropogoneae</taxon>
        <taxon>Tripsacinae</taxon>
        <taxon>Zea</taxon>
    </lineage>
</organism>
<reference evidence="2" key="3">
    <citation type="submission" date="2021-05" db="UniProtKB">
        <authorList>
            <consortium name="EnsemblPlants"/>
        </authorList>
    </citation>
    <scope>IDENTIFICATION</scope>
    <source>
        <strain evidence="2">cv. B73</strain>
    </source>
</reference>
<evidence type="ECO:0000256" key="1">
    <source>
        <dbReference type="SAM" id="MobiDB-lite"/>
    </source>
</evidence>
<name>A0A804QCT4_MAIZE</name>
<sequence length="243" mass="27084">MVRRRNPSVVEFSSDSDEIQEESPVPYPPPRRSLSKRGRGSGRKDGEGSSMPSQPTRGRRQKVGASRPRRSTSSSGYAPCQEEDGAFDDFVDLPAPDALYVTGLHMHPANVSRGPHESPVDFTQKGIDTLQRLRLLVAKSLQYGGKRVPTFQQIIGFDDVPKTQAIHSLRITQKKKKKLAMTETRTISLTSMTRNPTNQGVPLSFSCDYGDRKLQEKMLCGGHIIKAYTGMWIRTNADKQKIP</sequence>
<reference evidence="2" key="2">
    <citation type="submission" date="2019-07" db="EMBL/GenBank/DDBJ databases">
        <authorList>
            <person name="Seetharam A."/>
            <person name="Woodhouse M."/>
            <person name="Cannon E."/>
        </authorList>
    </citation>
    <scope>NUCLEOTIDE SEQUENCE [LARGE SCALE GENOMIC DNA]</scope>
    <source>
        <strain evidence="2">cv. B73</strain>
    </source>
</reference>
<keyword evidence="3" id="KW-1185">Reference proteome</keyword>
<feature type="region of interest" description="Disordered" evidence="1">
    <location>
        <begin position="1"/>
        <end position="83"/>
    </location>
</feature>
<dbReference type="EnsemblPlants" id="Zm00001eb322230_T001">
    <property type="protein sequence ID" value="Zm00001eb322230_P001"/>
    <property type="gene ID" value="Zm00001eb322230"/>
</dbReference>
<protein>
    <submittedName>
        <fullName evidence="2">Uncharacterized protein</fullName>
    </submittedName>
</protein>
<evidence type="ECO:0000313" key="2">
    <source>
        <dbReference type="EnsemblPlants" id="Zm00001eb322230_P001"/>
    </source>
</evidence>
<proteinExistence type="predicted"/>
<evidence type="ECO:0000313" key="3">
    <source>
        <dbReference type="Proteomes" id="UP000007305"/>
    </source>
</evidence>
<feature type="compositionally biased region" description="Basic residues" evidence="1">
    <location>
        <begin position="57"/>
        <end position="70"/>
    </location>
</feature>
<accession>A0A804QCT4</accession>
<dbReference type="InParanoid" id="A0A804QCT4"/>
<reference evidence="3" key="1">
    <citation type="submission" date="2015-12" db="EMBL/GenBank/DDBJ databases">
        <title>Update maize B73 reference genome by single molecule sequencing technologies.</title>
        <authorList>
            <consortium name="Maize Genome Sequencing Project"/>
            <person name="Ware D."/>
        </authorList>
    </citation>
    <scope>NUCLEOTIDE SEQUENCE [LARGE SCALE GENOMIC DNA]</scope>
    <source>
        <strain evidence="3">cv. B73</strain>
    </source>
</reference>
<dbReference type="Gramene" id="Zm00001eb322230_T001">
    <property type="protein sequence ID" value="Zm00001eb322230_P001"/>
    <property type="gene ID" value="Zm00001eb322230"/>
</dbReference>
<dbReference type="AlphaFoldDB" id="A0A804QCT4"/>
<dbReference type="Proteomes" id="UP000007305">
    <property type="component" value="Chromosome 7"/>
</dbReference>